<dbReference type="InterPro" id="IPR002048">
    <property type="entry name" value="EF_hand_dom"/>
</dbReference>
<evidence type="ECO:0000259" key="2">
    <source>
        <dbReference type="PROSITE" id="PS50222"/>
    </source>
</evidence>
<dbReference type="InterPro" id="IPR011992">
    <property type="entry name" value="EF-hand-dom_pair"/>
</dbReference>
<name>A0A1W1GUI8_9GAMM</name>
<dbReference type="EMBL" id="FWEU01000001">
    <property type="protein sequence ID" value="SLM22914.1"/>
    <property type="molecule type" value="Genomic_DNA"/>
</dbReference>
<dbReference type="PROSITE" id="PS00018">
    <property type="entry name" value="EF_HAND_1"/>
    <property type="match status" value="1"/>
</dbReference>
<feature type="chain" id="PRO_5013003664" evidence="1">
    <location>
        <begin position="22"/>
        <end position="127"/>
    </location>
</feature>
<sequence length="127" mass="13641">MHMNKTALLIALCAAPLLAQAAPADPKQAYIDSTFTAMDSNKDGRVDKGEFATYQQARFSKQADSIDAAFAAMDKNKDGKISKEESIVVPEIAKYFTGLDTDSDGYLSLKEMQQAMVAAQTADAPGK</sequence>
<dbReference type="Pfam" id="PF13499">
    <property type="entry name" value="EF-hand_7"/>
    <property type="match status" value="1"/>
</dbReference>
<dbReference type="AlphaFoldDB" id="A0A1W1GUI8"/>
<reference evidence="4" key="1">
    <citation type="submission" date="2016-10" db="EMBL/GenBank/DDBJ databases">
        <authorList>
            <person name="Varghese N."/>
            <person name="Submissions S."/>
        </authorList>
    </citation>
    <scope>NUCLEOTIDE SEQUENCE [LARGE SCALE GENOMIC DNA]</scope>
    <source>
        <strain evidence="4">92MFCol6.1</strain>
    </source>
</reference>
<evidence type="ECO:0000313" key="3">
    <source>
        <dbReference type="EMBL" id="SLM22914.1"/>
    </source>
</evidence>
<dbReference type="Proteomes" id="UP000191133">
    <property type="component" value="Unassembled WGS sequence"/>
</dbReference>
<feature type="domain" description="EF-hand" evidence="2">
    <location>
        <begin position="99"/>
        <end position="122"/>
    </location>
</feature>
<dbReference type="GO" id="GO:0005509">
    <property type="term" value="F:calcium ion binding"/>
    <property type="evidence" value="ECO:0007669"/>
    <property type="project" value="InterPro"/>
</dbReference>
<dbReference type="SMART" id="SM00054">
    <property type="entry name" value="EFh"/>
    <property type="match status" value="3"/>
</dbReference>
<feature type="signal peptide" evidence="1">
    <location>
        <begin position="1"/>
        <end position="21"/>
    </location>
</feature>
<proteinExistence type="predicted"/>
<gene>
    <name evidence="3" type="ORF">SAMN04488690_0591</name>
</gene>
<dbReference type="Pfam" id="PF13202">
    <property type="entry name" value="EF-hand_5"/>
    <property type="match status" value="1"/>
</dbReference>
<protein>
    <submittedName>
        <fullName evidence="3">Ca2+-binding protein, EF-hand superfamily</fullName>
    </submittedName>
</protein>
<dbReference type="SUPFAM" id="SSF47473">
    <property type="entry name" value="EF-hand"/>
    <property type="match status" value="1"/>
</dbReference>
<dbReference type="InterPro" id="IPR018247">
    <property type="entry name" value="EF_Hand_1_Ca_BS"/>
</dbReference>
<accession>A0A1W1GUI8</accession>
<dbReference type="Gene3D" id="1.10.238.10">
    <property type="entry name" value="EF-hand"/>
    <property type="match status" value="1"/>
</dbReference>
<evidence type="ECO:0000313" key="4">
    <source>
        <dbReference type="Proteomes" id="UP000191133"/>
    </source>
</evidence>
<dbReference type="PROSITE" id="PS50222">
    <property type="entry name" value="EF_HAND_2"/>
    <property type="match status" value="2"/>
</dbReference>
<evidence type="ECO:0000256" key="1">
    <source>
        <dbReference type="SAM" id="SignalP"/>
    </source>
</evidence>
<feature type="domain" description="EF-hand" evidence="2">
    <location>
        <begin position="61"/>
        <end position="96"/>
    </location>
</feature>
<keyword evidence="1" id="KW-0732">Signal</keyword>
<organism evidence="3 4">
    <name type="scientific">Stenotrophomonas indicatrix</name>
    <dbReference type="NCBI Taxonomy" id="2045451"/>
    <lineage>
        <taxon>Bacteria</taxon>
        <taxon>Pseudomonadati</taxon>
        <taxon>Pseudomonadota</taxon>
        <taxon>Gammaproteobacteria</taxon>
        <taxon>Lysobacterales</taxon>
        <taxon>Lysobacteraceae</taxon>
        <taxon>Stenotrophomonas</taxon>
    </lineage>
</organism>